<dbReference type="GO" id="GO:0031267">
    <property type="term" value="F:small GTPase binding"/>
    <property type="evidence" value="ECO:0007669"/>
    <property type="project" value="TreeGrafter"/>
</dbReference>
<comment type="caution">
    <text evidence="3">The sequence shown here is derived from an EMBL/GenBank/DDBJ whole genome shotgun (WGS) entry which is preliminary data.</text>
</comment>
<evidence type="ECO:0000313" key="3">
    <source>
        <dbReference type="EMBL" id="KAF6148380.1"/>
    </source>
</evidence>
<dbReference type="InterPro" id="IPR022674">
    <property type="entry name" value="G6P_DH_NAD-bd"/>
</dbReference>
<sequence>MLTSGSPNLRSDSFSSDGKESMSVQDTGCLSIVVLGALGDLKKKKTFPAFYNLYRQGFIQSSEVHIFRYARTRISDDELGNYIPGSLPRHVFNYLRIYNFKVIEVATKLEVFPGSEFCVAYKETVKYGGKVILGDRQFKLDYREMNIQYLYVTYDQPRTLPGHPWLDTLEGHASLRRVLVRYSFGDSHVGYYQGLNYVATMFLLVMKSKDDKFWMLAILLENVLVNDCYTPNLLRCHVEQRVFQDMLVKKCPRELLGQEFCSIQHITTEVRAAVVRESANEELTEGSDIGTKELMHMSEEETMEYVARNISYYGKNDLSQYPAFDLDILMHNLSLKVVCLSMVNTYSQRTQHAADGRFHIKVAELCERYFCHLPYDAVLLEWPLNLVGLVDKGDRKLLGKQRERSISVRRLGKVEDYCSLSTAWFDMHSKPSIPTSKFVVSYSSEETSSSGRGDECSVMEETINSVDIRIEGGKPSKIEETTKYNTRRSGRPGWQSTAVTGVAAIVQEIVKAISSNAKEKLEVSVVATAEVEKSSLKRKRHDKEGEEEAKAAAKLVEKHSDLVKHDDVMSKSVEALKVEQDHFVQSNYDFGLSPSDVVLGQVRRFMEIVFPSEALEDVMADAGISPKKTLELPPESTEPV</sequence>
<organism evidence="3 4">
    <name type="scientific">Kingdonia uniflora</name>
    <dbReference type="NCBI Taxonomy" id="39325"/>
    <lineage>
        <taxon>Eukaryota</taxon>
        <taxon>Viridiplantae</taxon>
        <taxon>Streptophyta</taxon>
        <taxon>Embryophyta</taxon>
        <taxon>Tracheophyta</taxon>
        <taxon>Spermatophyta</taxon>
        <taxon>Magnoliopsida</taxon>
        <taxon>Ranunculales</taxon>
        <taxon>Circaeasteraceae</taxon>
        <taxon>Kingdonia</taxon>
    </lineage>
</organism>
<dbReference type="PANTHER" id="PTHR47219">
    <property type="entry name" value="RAB GTPASE-ACTIVATING PROTEIN 1-LIKE"/>
    <property type="match status" value="1"/>
</dbReference>
<evidence type="ECO:0000313" key="4">
    <source>
        <dbReference type="Proteomes" id="UP000541444"/>
    </source>
</evidence>
<dbReference type="EMBL" id="JACGCM010001848">
    <property type="protein sequence ID" value="KAF6148380.1"/>
    <property type="molecule type" value="Genomic_DNA"/>
</dbReference>
<dbReference type="AlphaFoldDB" id="A0A7J7M0Q1"/>
<keyword evidence="4" id="KW-1185">Reference proteome</keyword>
<dbReference type="Pfam" id="PF00566">
    <property type="entry name" value="RabGAP-TBC"/>
    <property type="match status" value="1"/>
</dbReference>
<dbReference type="InterPro" id="IPR000195">
    <property type="entry name" value="Rab-GAP-TBC_dom"/>
</dbReference>
<accession>A0A7J7M0Q1</accession>
<protein>
    <recommendedName>
        <fullName evidence="2">Rab-GAP TBC domain-containing protein</fullName>
    </recommendedName>
</protein>
<dbReference type="GO" id="GO:0050661">
    <property type="term" value="F:NADP binding"/>
    <property type="evidence" value="ECO:0007669"/>
    <property type="project" value="InterPro"/>
</dbReference>
<dbReference type="InterPro" id="IPR036291">
    <property type="entry name" value="NAD(P)-bd_dom_sf"/>
</dbReference>
<dbReference type="PROSITE" id="PS50086">
    <property type="entry name" value="TBC_RABGAP"/>
    <property type="match status" value="1"/>
</dbReference>
<evidence type="ECO:0000256" key="1">
    <source>
        <dbReference type="SAM" id="MobiDB-lite"/>
    </source>
</evidence>
<dbReference type="Gene3D" id="1.10.8.270">
    <property type="entry name" value="putative rabgap domain of human tbc1 domain family member 14 like domains"/>
    <property type="match status" value="1"/>
</dbReference>
<dbReference type="PANTHER" id="PTHR47219:SF20">
    <property type="entry name" value="TBC1 DOMAIN FAMILY MEMBER 2B"/>
    <property type="match status" value="1"/>
</dbReference>
<dbReference type="GO" id="GO:0006006">
    <property type="term" value="P:glucose metabolic process"/>
    <property type="evidence" value="ECO:0007669"/>
    <property type="project" value="InterPro"/>
</dbReference>
<dbReference type="FunFam" id="1.10.8.270:FF:000016">
    <property type="entry name" value="TBC1 domain family member 2A"/>
    <property type="match status" value="1"/>
</dbReference>
<reference evidence="3 4" key="1">
    <citation type="journal article" date="2020" name="IScience">
        <title>Genome Sequencing of the Endangered Kingdonia uniflora (Circaeasteraceae, Ranunculales) Reveals Potential Mechanisms of Evolutionary Specialization.</title>
        <authorList>
            <person name="Sun Y."/>
            <person name="Deng T."/>
            <person name="Zhang A."/>
            <person name="Moore M.J."/>
            <person name="Landis J.B."/>
            <person name="Lin N."/>
            <person name="Zhang H."/>
            <person name="Zhang X."/>
            <person name="Huang J."/>
            <person name="Zhang X."/>
            <person name="Sun H."/>
            <person name="Wang H."/>
        </authorList>
    </citation>
    <scope>NUCLEOTIDE SEQUENCE [LARGE SCALE GENOMIC DNA]</scope>
    <source>
        <strain evidence="3">TB1705</strain>
        <tissue evidence="3">Leaf</tissue>
    </source>
</reference>
<proteinExistence type="predicted"/>
<dbReference type="SUPFAM" id="SSF51735">
    <property type="entry name" value="NAD(P)-binding Rossmann-fold domains"/>
    <property type="match status" value="1"/>
</dbReference>
<dbReference type="Gene3D" id="3.40.50.720">
    <property type="entry name" value="NAD(P)-binding Rossmann-like Domain"/>
    <property type="match status" value="1"/>
</dbReference>
<feature type="domain" description="Rab-GAP TBC" evidence="2">
    <location>
        <begin position="133"/>
        <end position="449"/>
    </location>
</feature>
<dbReference type="InterPro" id="IPR035969">
    <property type="entry name" value="Rab-GAP_TBC_sf"/>
</dbReference>
<dbReference type="InterPro" id="IPR050302">
    <property type="entry name" value="Rab_GAP_TBC_domain"/>
</dbReference>
<dbReference type="Pfam" id="PF00479">
    <property type="entry name" value="G6PD_N"/>
    <property type="match status" value="1"/>
</dbReference>
<name>A0A7J7M0Q1_9MAGN</name>
<dbReference type="SUPFAM" id="SSF47923">
    <property type="entry name" value="Ypt/Rab-GAP domain of gyp1p"/>
    <property type="match status" value="1"/>
</dbReference>
<feature type="region of interest" description="Disordered" evidence="1">
    <location>
        <begin position="1"/>
        <end position="22"/>
    </location>
</feature>
<dbReference type="GO" id="GO:0005096">
    <property type="term" value="F:GTPase activator activity"/>
    <property type="evidence" value="ECO:0007669"/>
    <property type="project" value="TreeGrafter"/>
</dbReference>
<gene>
    <name evidence="3" type="ORF">GIB67_025599</name>
</gene>
<dbReference type="OrthoDB" id="294251at2759"/>
<dbReference type="GO" id="GO:0016614">
    <property type="term" value="F:oxidoreductase activity, acting on CH-OH group of donors"/>
    <property type="evidence" value="ECO:0007669"/>
    <property type="project" value="InterPro"/>
</dbReference>
<evidence type="ECO:0000259" key="2">
    <source>
        <dbReference type="PROSITE" id="PS50086"/>
    </source>
</evidence>
<dbReference type="Proteomes" id="UP000541444">
    <property type="component" value="Unassembled WGS sequence"/>
</dbReference>